<organism evidence="1 2">
    <name type="scientific">Amniculicola lignicola CBS 123094</name>
    <dbReference type="NCBI Taxonomy" id="1392246"/>
    <lineage>
        <taxon>Eukaryota</taxon>
        <taxon>Fungi</taxon>
        <taxon>Dikarya</taxon>
        <taxon>Ascomycota</taxon>
        <taxon>Pezizomycotina</taxon>
        <taxon>Dothideomycetes</taxon>
        <taxon>Pleosporomycetidae</taxon>
        <taxon>Pleosporales</taxon>
        <taxon>Amniculicolaceae</taxon>
        <taxon>Amniculicola</taxon>
    </lineage>
</organism>
<dbReference type="AlphaFoldDB" id="A0A6A5WZ86"/>
<keyword evidence="2" id="KW-1185">Reference proteome</keyword>
<evidence type="ECO:0000313" key="1">
    <source>
        <dbReference type="EMBL" id="KAF2007012.1"/>
    </source>
</evidence>
<protein>
    <submittedName>
        <fullName evidence="1">Uncharacterized protein</fullName>
    </submittedName>
</protein>
<dbReference type="EMBL" id="ML977558">
    <property type="protein sequence ID" value="KAF2007012.1"/>
    <property type="molecule type" value="Genomic_DNA"/>
</dbReference>
<dbReference type="OrthoDB" id="3821346at2759"/>
<reference evidence="1" key="1">
    <citation type="journal article" date="2020" name="Stud. Mycol.">
        <title>101 Dothideomycetes genomes: a test case for predicting lifestyles and emergence of pathogens.</title>
        <authorList>
            <person name="Haridas S."/>
            <person name="Albert R."/>
            <person name="Binder M."/>
            <person name="Bloem J."/>
            <person name="Labutti K."/>
            <person name="Salamov A."/>
            <person name="Andreopoulos B."/>
            <person name="Baker S."/>
            <person name="Barry K."/>
            <person name="Bills G."/>
            <person name="Bluhm B."/>
            <person name="Cannon C."/>
            <person name="Castanera R."/>
            <person name="Culley D."/>
            <person name="Daum C."/>
            <person name="Ezra D."/>
            <person name="Gonzalez J."/>
            <person name="Henrissat B."/>
            <person name="Kuo A."/>
            <person name="Liang C."/>
            <person name="Lipzen A."/>
            <person name="Lutzoni F."/>
            <person name="Magnuson J."/>
            <person name="Mondo S."/>
            <person name="Nolan M."/>
            <person name="Ohm R."/>
            <person name="Pangilinan J."/>
            <person name="Park H.-J."/>
            <person name="Ramirez L."/>
            <person name="Alfaro M."/>
            <person name="Sun H."/>
            <person name="Tritt A."/>
            <person name="Yoshinaga Y."/>
            <person name="Zwiers L.-H."/>
            <person name="Turgeon B."/>
            <person name="Goodwin S."/>
            <person name="Spatafora J."/>
            <person name="Crous P."/>
            <person name="Grigoriev I."/>
        </authorList>
    </citation>
    <scope>NUCLEOTIDE SEQUENCE</scope>
    <source>
        <strain evidence="1">CBS 123094</strain>
    </source>
</reference>
<name>A0A6A5WZ86_9PLEO</name>
<proteinExistence type="predicted"/>
<evidence type="ECO:0000313" key="2">
    <source>
        <dbReference type="Proteomes" id="UP000799779"/>
    </source>
</evidence>
<sequence>MPHNITSSAFVRTSLTTCDVLILAIGLLEPEHMISPEQFIQSVEPWFIDAETVWWRRFALGGK</sequence>
<dbReference type="Proteomes" id="UP000799779">
    <property type="component" value="Unassembled WGS sequence"/>
</dbReference>
<gene>
    <name evidence="1" type="ORF">P154DRAFT_517449</name>
</gene>
<accession>A0A6A5WZ86</accession>